<sequence length="133" mass="15395">MESFCIKAVCEWNERYSVVVEDDHRVCYAYLLQDDKIVGDVWLYNSIADPVSTDWKNREDMPFLNPIRYIKPGVKISPVTDTCEIEMVWKMQGQDVSDVDIYVRKDLLAKLKMSRPGWSTIVSEDGPLAKVLM</sequence>
<accession>A0A1M5VL44</accession>
<dbReference type="OrthoDB" id="709159at2"/>
<proteinExistence type="predicted"/>
<name>A0A1M5VL44_9BACT</name>
<dbReference type="RefSeq" id="WP_073140306.1">
    <property type="nucleotide sequence ID" value="NZ_FQWQ01000004.1"/>
</dbReference>
<keyword evidence="2" id="KW-1185">Reference proteome</keyword>
<dbReference type="EMBL" id="FQWQ01000004">
    <property type="protein sequence ID" value="SHH75633.1"/>
    <property type="molecule type" value="Genomic_DNA"/>
</dbReference>
<dbReference type="AlphaFoldDB" id="A0A1M5VL44"/>
<reference evidence="1 2" key="1">
    <citation type="submission" date="2016-11" db="EMBL/GenBank/DDBJ databases">
        <authorList>
            <person name="Jaros S."/>
            <person name="Januszkiewicz K."/>
            <person name="Wedrychowicz H."/>
        </authorList>
    </citation>
    <scope>NUCLEOTIDE SEQUENCE [LARGE SCALE GENOMIC DNA]</scope>
    <source>
        <strain evidence="1 2">DSM 24574</strain>
    </source>
</reference>
<dbReference type="Proteomes" id="UP000184212">
    <property type="component" value="Unassembled WGS sequence"/>
</dbReference>
<organism evidence="1 2">
    <name type="scientific">Chryseolinea serpens</name>
    <dbReference type="NCBI Taxonomy" id="947013"/>
    <lineage>
        <taxon>Bacteria</taxon>
        <taxon>Pseudomonadati</taxon>
        <taxon>Bacteroidota</taxon>
        <taxon>Cytophagia</taxon>
        <taxon>Cytophagales</taxon>
        <taxon>Fulvivirgaceae</taxon>
        <taxon>Chryseolinea</taxon>
    </lineage>
</organism>
<gene>
    <name evidence="1" type="ORF">SAMN04488109_5171</name>
</gene>
<evidence type="ECO:0000313" key="1">
    <source>
        <dbReference type="EMBL" id="SHH75633.1"/>
    </source>
</evidence>
<evidence type="ECO:0000313" key="2">
    <source>
        <dbReference type="Proteomes" id="UP000184212"/>
    </source>
</evidence>
<protein>
    <submittedName>
        <fullName evidence="1">Uncharacterized protein</fullName>
    </submittedName>
</protein>